<dbReference type="GO" id="GO:0004719">
    <property type="term" value="F:protein-L-isoaspartate (D-aspartate) O-methyltransferase activity"/>
    <property type="evidence" value="ECO:0007669"/>
    <property type="project" value="InterPro"/>
</dbReference>
<organism evidence="4 5">
    <name type="scientific">Denitromonas iodatirespirans</name>
    <dbReference type="NCBI Taxonomy" id="2795389"/>
    <lineage>
        <taxon>Bacteria</taxon>
        <taxon>Pseudomonadati</taxon>
        <taxon>Pseudomonadota</taxon>
        <taxon>Betaproteobacteria</taxon>
        <taxon>Rhodocyclales</taxon>
        <taxon>Zoogloeaceae</taxon>
        <taxon>Denitromonas</taxon>
    </lineage>
</organism>
<dbReference type="PANTHER" id="PTHR11579">
    <property type="entry name" value="PROTEIN-L-ISOASPARTATE O-METHYLTRANSFERASE"/>
    <property type="match status" value="1"/>
</dbReference>
<gene>
    <name evidence="4" type="ORF">I8J34_14085</name>
</gene>
<reference evidence="5" key="1">
    <citation type="journal article" date="2022" name="ISME J.">
        <title>Genetic and phylogenetic analysis of dissimilatory iodate-reducing bacteria identifies potential niches across the world's oceans.</title>
        <authorList>
            <person name="Reyes-Umana V."/>
            <person name="Henning Z."/>
            <person name="Lee K."/>
            <person name="Barnum T.P."/>
            <person name="Coates J.D."/>
        </authorList>
    </citation>
    <scope>NUCLEOTIDE SEQUENCE [LARGE SCALE GENOMIC DNA]</scope>
    <source>
        <strain evidence="5">IR12</strain>
    </source>
</reference>
<dbReference type="GO" id="GO:0005737">
    <property type="term" value="C:cytoplasm"/>
    <property type="evidence" value="ECO:0007669"/>
    <property type="project" value="TreeGrafter"/>
</dbReference>
<comment type="similarity">
    <text evidence="1">Belongs to the methyltransferase superfamily. L-isoaspartyl/D-aspartyl protein methyltransferase family.</text>
</comment>
<name>A0A944H9C5_DENI1</name>
<dbReference type="InterPro" id="IPR000682">
    <property type="entry name" value="PCMT"/>
</dbReference>
<accession>A0A944H9C5</accession>
<evidence type="ECO:0000313" key="4">
    <source>
        <dbReference type="EMBL" id="MBT0962305.1"/>
    </source>
</evidence>
<dbReference type="Gene3D" id="3.40.50.150">
    <property type="entry name" value="Vaccinia Virus protein VP39"/>
    <property type="match status" value="1"/>
</dbReference>
<dbReference type="EMBL" id="JAEKFT010000015">
    <property type="protein sequence ID" value="MBT0962305.1"/>
    <property type="molecule type" value="Genomic_DNA"/>
</dbReference>
<evidence type="ECO:0000256" key="3">
    <source>
        <dbReference type="ARBA" id="ARBA00030757"/>
    </source>
</evidence>
<proteinExistence type="inferred from homology"/>
<evidence type="ECO:0000256" key="2">
    <source>
        <dbReference type="ARBA" id="ARBA00013346"/>
    </source>
</evidence>
<dbReference type="SUPFAM" id="SSF53335">
    <property type="entry name" value="S-adenosyl-L-methionine-dependent methyltransferases"/>
    <property type="match status" value="1"/>
</dbReference>
<evidence type="ECO:0000256" key="1">
    <source>
        <dbReference type="ARBA" id="ARBA00005369"/>
    </source>
</evidence>
<dbReference type="AlphaFoldDB" id="A0A944H9C5"/>
<dbReference type="PROSITE" id="PS01279">
    <property type="entry name" value="PCMT"/>
    <property type="match status" value="1"/>
</dbReference>
<dbReference type="RefSeq" id="WP_214362250.1">
    <property type="nucleotide sequence ID" value="NZ_JAEKFT010000015.1"/>
</dbReference>
<dbReference type="CDD" id="cd02440">
    <property type="entry name" value="AdoMet_MTases"/>
    <property type="match status" value="1"/>
</dbReference>
<comment type="caution">
    <text evidence="4">The sequence shown here is derived from an EMBL/GenBank/DDBJ whole genome shotgun (WGS) entry which is preliminary data.</text>
</comment>
<protein>
    <recommendedName>
        <fullName evidence="2">Protein-L-isoaspartate O-methyltransferase</fullName>
    </recommendedName>
    <alternativeName>
        <fullName evidence="3">Protein L-isoaspartyl methyltransferase</fullName>
    </alternativeName>
</protein>
<sequence>MDFERARFNMVEQQVRPWDVLDQDVLESMMTVKREEFVPAAHKALAFSEAEIPIGNGQIMLAPVVEGKVLQALQLKPTDTVLEIGAGSGYFAALLASRADWVRSIEIDPELAALAAANLKAAGVENAVVEEGDGAEGWPARAPYDVIVVSGGMPEVPAALKSQLNVGGRLFVFVGEAPMMVGRLVTCVGEGQYSSVDLFETVVPALRNARRADPFRF</sequence>
<dbReference type="Proteomes" id="UP000694660">
    <property type="component" value="Unassembled WGS sequence"/>
</dbReference>
<dbReference type="Pfam" id="PF01135">
    <property type="entry name" value="PCMT"/>
    <property type="match status" value="1"/>
</dbReference>
<keyword evidence="5" id="KW-1185">Reference proteome</keyword>
<dbReference type="InterPro" id="IPR029063">
    <property type="entry name" value="SAM-dependent_MTases_sf"/>
</dbReference>
<dbReference type="PANTHER" id="PTHR11579:SF18">
    <property type="entry name" value="PROTEIN-L-ISOASPARTATE O-METHYLTRANSFERASE"/>
    <property type="match status" value="1"/>
</dbReference>
<evidence type="ECO:0000313" key="5">
    <source>
        <dbReference type="Proteomes" id="UP000694660"/>
    </source>
</evidence>